<reference evidence="6 7" key="1">
    <citation type="submission" date="2013-11" db="EMBL/GenBank/DDBJ databases">
        <title>Comparative genomics of Ignicoccus.</title>
        <authorList>
            <person name="Podar M."/>
        </authorList>
    </citation>
    <scope>NUCLEOTIDE SEQUENCE [LARGE SCALE GENOMIC DNA]</scope>
    <source>
        <strain evidence="6 7">DSM 13165</strain>
    </source>
</reference>
<dbReference type="OrthoDB" id="2837at2157"/>
<dbReference type="Pfam" id="PF12838">
    <property type="entry name" value="Fer4_7"/>
    <property type="match status" value="1"/>
</dbReference>
<dbReference type="Gene3D" id="3.30.70.20">
    <property type="match status" value="2"/>
</dbReference>
<dbReference type="Proteomes" id="UP000060778">
    <property type="component" value="Chromosome"/>
</dbReference>
<organism evidence="6 7">
    <name type="scientific">Ignicoccus islandicus DSM 13165</name>
    <dbReference type="NCBI Taxonomy" id="940295"/>
    <lineage>
        <taxon>Archaea</taxon>
        <taxon>Thermoproteota</taxon>
        <taxon>Thermoprotei</taxon>
        <taxon>Desulfurococcales</taxon>
        <taxon>Desulfurococcaceae</taxon>
        <taxon>Ignicoccus</taxon>
    </lineage>
</organism>
<keyword evidence="7" id="KW-1185">Reference proteome</keyword>
<accession>A0A0U3FZA3</accession>
<proteinExistence type="predicted"/>
<keyword evidence="4" id="KW-0411">Iron-sulfur</keyword>
<dbReference type="GO" id="GO:0016491">
    <property type="term" value="F:oxidoreductase activity"/>
    <property type="evidence" value="ECO:0007669"/>
    <property type="project" value="UniProtKB-ARBA"/>
</dbReference>
<name>A0A0U3FZA3_9CREN</name>
<dbReference type="KEGG" id="iis:EYM_00775"/>
<gene>
    <name evidence="6" type="ORF">EYM_00775</name>
</gene>
<dbReference type="STRING" id="940295.EYM_00775"/>
<dbReference type="EMBL" id="CP006867">
    <property type="protein sequence ID" value="ALU11420.1"/>
    <property type="molecule type" value="Genomic_DNA"/>
</dbReference>
<dbReference type="GO" id="GO:0051539">
    <property type="term" value="F:4 iron, 4 sulfur cluster binding"/>
    <property type="evidence" value="ECO:0007669"/>
    <property type="project" value="UniProtKB-KW"/>
</dbReference>
<evidence type="ECO:0000256" key="3">
    <source>
        <dbReference type="ARBA" id="ARBA00023004"/>
    </source>
</evidence>
<evidence type="ECO:0000259" key="5">
    <source>
        <dbReference type="PROSITE" id="PS51379"/>
    </source>
</evidence>
<dbReference type="InterPro" id="IPR017896">
    <property type="entry name" value="4Fe4S_Fe-S-bd"/>
</dbReference>
<evidence type="ECO:0000256" key="1">
    <source>
        <dbReference type="ARBA" id="ARBA00022485"/>
    </source>
</evidence>
<dbReference type="PROSITE" id="PS00198">
    <property type="entry name" value="4FE4S_FER_1"/>
    <property type="match status" value="2"/>
</dbReference>
<keyword evidence="3" id="KW-0408">Iron</keyword>
<dbReference type="InterPro" id="IPR017900">
    <property type="entry name" value="4Fe4S_Fe_S_CS"/>
</dbReference>
<dbReference type="SUPFAM" id="SSF54862">
    <property type="entry name" value="4Fe-4S ferredoxins"/>
    <property type="match status" value="1"/>
</dbReference>
<protein>
    <submittedName>
        <fullName evidence="6">Nitrate reductase</fullName>
    </submittedName>
</protein>
<dbReference type="InterPro" id="IPR050157">
    <property type="entry name" value="PSI_iron-sulfur_center"/>
</dbReference>
<evidence type="ECO:0000313" key="6">
    <source>
        <dbReference type="EMBL" id="ALU11420.1"/>
    </source>
</evidence>
<feature type="domain" description="4Fe-4S ferredoxin-type" evidence="5">
    <location>
        <begin position="216"/>
        <end position="247"/>
    </location>
</feature>
<dbReference type="AlphaFoldDB" id="A0A0U3FZA3"/>
<dbReference type="GO" id="GO:0046872">
    <property type="term" value="F:metal ion binding"/>
    <property type="evidence" value="ECO:0007669"/>
    <property type="project" value="UniProtKB-KW"/>
</dbReference>
<keyword evidence="1" id="KW-0004">4Fe-4S</keyword>
<dbReference type="RefSeq" id="WP_075049227.1">
    <property type="nucleotide sequence ID" value="NZ_CP006867.1"/>
</dbReference>
<sequence>MGDANNRRRFLKGIIAASALALLSPPVIYSLNKEEKKVPKVWYEPFILEKNDRYEMYKALGYVIEKDGKRYAANPVLPDKPLVYMKPYHEDRFELEPPGAFKLTERCIRCSLCYFACMRDGNHTIRLGTIKDGSKKVGVPIVWNLMDYPCTLCMSCAKACPTGALEEIEPKKVKMGIALIDPDLCWAWNSGDCYSCAKACPYGSEVFKFTFNEFGVHTEVIPERCTGCGQCIPACPVVGAAIHVYPKEVYEERVKNFKNTGMSYEEYTKLIKKIENEDPEKATWRYTINADYIINKRGLIKEKIVSEF</sequence>
<dbReference type="PROSITE" id="PS51379">
    <property type="entry name" value="4FE4S_FER_2"/>
    <property type="match status" value="2"/>
</dbReference>
<dbReference type="Pfam" id="PF00037">
    <property type="entry name" value="Fer4"/>
    <property type="match status" value="1"/>
</dbReference>
<evidence type="ECO:0000313" key="7">
    <source>
        <dbReference type="Proteomes" id="UP000060778"/>
    </source>
</evidence>
<feature type="domain" description="4Fe-4S ferredoxin-type" evidence="5">
    <location>
        <begin position="139"/>
        <end position="171"/>
    </location>
</feature>
<dbReference type="PANTHER" id="PTHR24960">
    <property type="entry name" value="PHOTOSYSTEM I IRON-SULFUR CENTER-RELATED"/>
    <property type="match status" value="1"/>
</dbReference>
<dbReference type="PANTHER" id="PTHR24960:SF79">
    <property type="entry name" value="PHOTOSYSTEM I IRON-SULFUR CENTER"/>
    <property type="match status" value="1"/>
</dbReference>
<dbReference type="GeneID" id="30679575"/>
<evidence type="ECO:0000256" key="4">
    <source>
        <dbReference type="ARBA" id="ARBA00023014"/>
    </source>
</evidence>
<evidence type="ECO:0000256" key="2">
    <source>
        <dbReference type="ARBA" id="ARBA00022723"/>
    </source>
</evidence>
<keyword evidence="2" id="KW-0479">Metal-binding</keyword>